<evidence type="ECO:0000256" key="5">
    <source>
        <dbReference type="SAM" id="MobiDB-lite"/>
    </source>
</evidence>
<feature type="region of interest" description="Disordered" evidence="5">
    <location>
        <begin position="350"/>
        <end position="371"/>
    </location>
</feature>
<evidence type="ECO:0000313" key="7">
    <source>
        <dbReference type="EMBL" id="CAD8449720.1"/>
    </source>
</evidence>
<keyword evidence="2 6" id="KW-0812">Transmembrane</keyword>
<dbReference type="AlphaFoldDB" id="A0A7S0DBK8"/>
<feature type="transmembrane region" description="Helical" evidence="6">
    <location>
        <begin position="171"/>
        <end position="192"/>
    </location>
</feature>
<feature type="region of interest" description="Disordered" evidence="5">
    <location>
        <begin position="513"/>
        <end position="544"/>
    </location>
</feature>
<feature type="compositionally biased region" description="Pro residues" evidence="5">
    <location>
        <begin position="513"/>
        <end position="526"/>
    </location>
</feature>
<gene>
    <name evidence="7" type="ORF">MSP1401_LOCUS11285</name>
</gene>
<dbReference type="Pfam" id="PF03619">
    <property type="entry name" value="Solute_trans_a"/>
    <property type="match status" value="1"/>
</dbReference>
<evidence type="ECO:0000256" key="2">
    <source>
        <dbReference type="ARBA" id="ARBA00022692"/>
    </source>
</evidence>
<feature type="compositionally biased region" description="Low complexity" evidence="5">
    <location>
        <begin position="408"/>
        <end position="418"/>
    </location>
</feature>
<feature type="transmembrane region" description="Helical" evidence="6">
    <location>
        <begin position="41"/>
        <end position="60"/>
    </location>
</feature>
<feature type="transmembrane region" description="Helical" evidence="6">
    <location>
        <begin position="6"/>
        <end position="29"/>
    </location>
</feature>
<accession>A0A7S0DBK8</accession>
<evidence type="ECO:0000256" key="1">
    <source>
        <dbReference type="ARBA" id="ARBA00004141"/>
    </source>
</evidence>
<feature type="transmembrane region" description="Helical" evidence="6">
    <location>
        <begin position="139"/>
        <end position="159"/>
    </location>
</feature>
<dbReference type="EMBL" id="HBEN01013556">
    <property type="protein sequence ID" value="CAD8449720.1"/>
    <property type="molecule type" value="Transcribed_RNA"/>
</dbReference>
<evidence type="ECO:0000256" key="6">
    <source>
        <dbReference type="SAM" id="Phobius"/>
    </source>
</evidence>
<evidence type="ECO:0000256" key="4">
    <source>
        <dbReference type="ARBA" id="ARBA00023136"/>
    </source>
</evidence>
<dbReference type="SMART" id="SM01417">
    <property type="entry name" value="Solute_trans_a"/>
    <property type="match status" value="1"/>
</dbReference>
<feature type="region of interest" description="Disordered" evidence="5">
    <location>
        <begin position="395"/>
        <end position="440"/>
    </location>
</feature>
<protein>
    <submittedName>
        <fullName evidence="7">Uncharacterized protein</fullName>
    </submittedName>
</protein>
<keyword evidence="4 6" id="KW-0472">Membrane</keyword>
<proteinExistence type="predicted"/>
<feature type="transmembrane region" description="Helical" evidence="6">
    <location>
        <begin position="80"/>
        <end position="99"/>
    </location>
</feature>
<reference evidence="7" key="1">
    <citation type="submission" date="2021-01" db="EMBL/GenBank/DDBJ databases">
        <authorList>
            <person name="Corre E."/>
            <person name="Pelletier E."/>
            <person name="Niang G."/>
            <person name="Scheremetjew M."/>
            <person name="Finn R."/>
            <person name="Kale V."/>
            <person name="Holt S."/>
            <person name="Cochrane G."/>
            <person name="Meng A."/>
            <person name="Brown T."/>
            <person name="Cohen L."/>
        </authorList>
    </citation>
    <scope>NUCLEOTIDE SEQUENCE</scope>
    <source>
        <strain evidence="7">CCAC1681</strain>
    </source>
</reference>
<feature type="region of interest" description="Disordered" evidence="5">
    <location>
        <begin position="459"/>
        <end position="488"/>
    </location>
</feature>
<comment type="subcellular location">
    <subcellularLocation>
        <location evidence="1">Membrane</location>
        <topology evidence="1">Multi-pass membrane protein</topology>
    </subcellularLocation>
</comment>
<dbReference type="PANTHER" id="PTHR23423">
    <property type="entry name" value="ORGANIC SOLUTE TRANSPORTER-RELATED"/>
    <property type="match status" value="1"/>
</dbReference>
<evidence type="ECO:0000256" key="3">
    <source>
        <dbReference type="ARBA" id="ARBA00022989"/>
    </source>
</evidence>
<organism evidence="7">
    <name type="scientific">Micromonas pusilla</name>
    <name type="common">Picoplanktonic green alga</name>
    <name type="synonym">Chromulina pusilla</name>
    <dbReference type="NCBI Taxonomy" id="38833"/>
    <lineage>
        <taxon>Eukaryota</taxon>
        <taxon>Viridiplantae</taxon>
        <taxon>Chlorophyta</taxon>
        <taxon>Mamiellophyceae</taxon>
        <taxon>Mamiellales</taxon>
        <taxon>Mamiellaceae</taxon>
        <taxon>Micromonas</taxon>
    </lineage>
</organism>
<keyword evidence="3 6" id="KW-1133">Transmembrane helix</keyword>
<feature type="compositionally biased region" description="Low complexity" evidence="5">
    <location>
        <begin position="352"/>
        <end position="363"/>
    </location>
</feature>
<feature type="transmembrane region" description="Helical" evidence="6">
    <location>
        <begin position="204"/>
        <end position="229"/>
    </location>
</feature>
<dbReference type="GO" id="GO:0016020">
    <property type="term" value="C:membrane"/>
    <property type="evidence" value="ECO:0007669"/>
    <property type="project" value="UniProtKB-SubCell"/>
</dbReference>
<sequence length="544" mass="58127">MFQDPVTLGITGVLCVTATIMSMHQILMHLSRYTQPAHQRYIIRILFMVPVYAVCSWISLLDRSAGIYLDTIRDCYESWVIYNFLALCLAYVGGAGNVANRADGREVEPSWLTGTCCLPPLPVDGAYVKACKRGALQFVIVKPVLAALTLSLVWAGVYGDQEIRGDVAYPYIAFIYNVSYTAALYALLLFYLGAHDLLEPFNPLLKFVLVKSVIFLTFWQSILCAALVSRGTLRDGEDGRALQNVLICCEMIVASSLMLYAFPSAPYVSDGGVGALGVLRGAAHAIAVDDVVSDTVHQFAPTYQEYVLHGSEGGAPRKIRMKTHVMMGQEMRDARRWNGGDGPLGAHRARRVAAGAPPRGTGARSERLDAGMLANAGFENSYGEREVEDDLEDDFGQEVGWDSGSDDGAGNATRGAARGRPERAPSLSPLPDMAPLPSEARRGGATVFDAVVDLTRGPASVERAHRAPGTSEASLQASPLPAPFLVVDPEPRGGHEAFATGAVSAVAPIAPPPAFRPAPSLAPPPGHDFASFKVAPPKSGDDAA</sequence>
<dbReference type="InterPro" id="IPR005178">
    <property type="entry name" value="Ostalpha/TMEM184C"/>
</dbReference>
<name>A0A7S0DBK8_MICPS</name>